<organism evidence="6 7">
    <name type="scientific">Gymnopilus dilepis</name>
    <dbReference type="NCBI Taxonomy" id="231916"/>
    <lineage>
        <taxon>Eukaryota</taxon>
        <taxon>Fungi</taxon>
        <taxon>Dikarya</taxon>
        <taxon>Basidiomycota</taxon>
        <taxon>Agaricomycotina</taxon>
        <taxon>Agaricomycetes</taxon>
        <taxon>Agaricomycetidae</taxon>
        <taxon>Agaricales</taxon>
        <taxon>Agaricineae</taxon>
        <taxon>Hymenogastraceae</taxon>
        <taxon>Gymnopilus</taxon>
    </lineage>
</organism>
<dbReference type="Pfam" id="PF00135">
    <property type="entry name" value="COesterase"/>
    <property type="match status" value="1"/>
</dbReference>
<proteinExistence type="inferred from homology"/>
<feature type="domain" description="Carboxylesterase type B" evidence="5">
    <location>
        <begin position="77"/>
        <end position="562"/>
    </location>
</feature>
<keyword evidence="4" id="KW-0472">Membrane</keyword>
<dbReference type="PANTHER" id="PTHR11559">
    <property type="entry name" value="CARBOXYLESTERASE"/>
    <property type="match status" value="1"/>
</dbReference>
<evidence type="ECO:0000256" key="4">
    <source>
        <dbReference type="SAM" id="Phobius"/>
    </source>
</evidence>
<feature type="transmembrane region" description="Helical" evidence="4">
    <location>
        <begin position="21"/>
        <end position="42"/>
    </location>
</feature>
<evidence type="ECO:0000313" key="7">
    <source>
        <dbReference type="Proteomes" id="UP000284706"/>
    </source>
</evidence>
<dbReference type="AlphaFoldDB" id="A0A409XXE3"/>
<evidence type="ECO:0000259" key="5">
    <source>
        <dbReference type="Pfam" id="PF00135"/>
    </source>
</evidence>
<dbReference type="STRING" id="231916.A0A409XXE3"/>
<name>A0A409XXE3_9AGAR</name>
<dbReference type="InterPro" id="IPR002018">
    <property type="entry name" value="CarbesteraseB"/>
</dbReference>
<dbReference type="PROSITE" id="PS00122">
    <property type="entry name" value="CARBOXYLESTERASE_B_1"/>
    <property type="match status" value="1"/>
</dbReference>
<keyword evidence="2 3" id="KW-0378">Hydrolase</keyword>
<keyword evidence="4" id="KW-1133">Transmembrane helix</keyword>
<evidence type="ECO:0000256" key="1">
    <source>
        <dbReference type="ARBA" id="ARBA00005964"/>
    </source>
</evidence>
<reference evidence="6 7" key="1">
    <citation type="journal article" date="2018" name="Evol. Lett.">
        <title>Horizontal gene cluster transfer increased hallucinogenic mushroom diversity.</title>
        <authorList>
            <person name="Reynolds H.T."/>
            <person name="Vijayakumar V."/>
            <person name="Gluck-Thaler E."/>
            <person name="Korotkin H.B."/>
            <person name="Matheny P.B."/>
            <person name="Slot J.C."/>
        </authorList>
    </citation>
    <scope>NUCLEOTIDE SEQUENCE [LARGE SCALE GENOMIC DNA]</scope>
    <source>
        <strain evidence="6 7">SRW20</strain>
    </source>
</reference>
<dbReference type="GO" id="GO:0016787">
    <property type="term" value="F:hydrolase activity"/>
    <property type="evidence" value="ECO:0007669"/>
    <property type="project" value="UniProtKB-KW"/>
</dbReference>
<keyword evidence="7" id="KW-1185">Reference proteome</keyword>
<comment type="caution">
    <text evidence="6">The sequence shown here is derived from an EMBL/GenBank/DDBJ whole genome shotgun (WGS) entry which is preliminary data.</text>
</comment>
<keyword evidence="4" id="KW-0812">Transmembrane</keyword>
<dbReference type="SUPFAM" id="SSF53474">
    <property type="entry name" value="alpha/beta-Hydrolases"/>
    <property type="match status" value="1"/>
</dbReference>
<dbReference type="InterPro" id="IPR019826">
    <property type="entry name" value="Carboxylesterase_B_AS"/>
</dbReference>
<dbReference type="Proteomes" id="UP000284706">
    <property type="component" value="Unassembled WGS sequence"/>
</dbReference>
<dbReference type="OrthoDB" id="408631at2759"/>
<dbReference type="InterPro" id="IPR029058">
    <property type="entry name" value="AB_hydrolase_fold"/>
</dbReference>
<comment type="similarity">
    <text evidence="1 3">Belongs to the type-B carboxylesterase/lipase family.</text>
</comment>
<evidence type="ECO:0000313" key="6">
    <source>
        <dbReference type="EMBL" id="PPQ95440.1"/>
    </source>
</evidence>
<dbReference type="InParanoid" id="A0A409XXE3"/>
<evidence type="ECO:0000256" key="2">
    <source>
        <dbReference type="ARBA" id="ARBA00022801"/>
    </source>
</evidence>
<dbReference type="EMBL" id="NHYE01001425">
    <property type="protein sequence ID" value="PPQ95440.1"/>
    <property type="molecule type" value="Genomic_DNA"/>
</dbReference>
<dbReference type="EC" id="3.1.1.-" evidence="3"/>
<evidence type="ECO:0000256" key="3">
    <source>
        <dbReference type="RuleBase" id="RU361235"/>
    </source>
</evidence>
<protein>
    <recommendedName>
        <fullName evidence="3">Carboxylic ester hydrolase</fullName>
        <ecNumber evidence="3">3.1.1.-</ecNumber>
    </recommendedName>
</protein>
<gene>
    <name evidence="6" type="ORF">CVT26_008459</name>
</gene>
<sequence length="595" mass="63533">MSPVKSSASKQKEGNSLPLNRWQASLPIMLFSAAILLFASYLHRNDLFTLATSSAASSGAAVADIIDTGYARYLGNRSYPNTVAYLGVPYAEPPLGERRFRAPLPLDTARVALENKGKVIDATNYPDFCIQGTTGSGDAGGAGSEDCLKVNIYAPVGAKKGMPVLVYIHGGGMSTQNLPCLFLTYFSTGYIYGNPANWPFDHWINQSPNVVVVSVYYRLSSFGFLATPAFSSPTNGDLNAGFLDQIQALKWVQANIASFGGDPKRVTINGESAGGSSVELHLVANEGEKLFSAAIAQSVYRTPLPTPAQQEALFNFYANHTGCASGPVAAQLACLRRASVSALAMAQDAAYYDASIGGGYNLFHPVIDGKVLIDFPTKSILNGKFAKVPLIVGATTNETLSGGDDVPSALKSFFPSITDADINALLNAYPLSDFASSADLQFQTLTGDSELRCARSLMATAFGKAVGKSWTYRYNQATPGAPEVYHASENWMMFRGTSTGFNGSTTFQPQNPTEKAFAQELIAYWLSFVRSGDPNKFKLSRSPQWTPFTSKSSRIVLTQGPGNSTTVSGSAVELESSTEAARCELVASQVQAQQN</sequence>
<dbReference type="Gene3D" id="3.40.50.1820">
    <property type="entry name" value="alpha/beta hydrolase"/>
    <property type="match status" value="1"/>
</dbReference>
<dbReference type="InterPro" id="IPR050309">
    <property type="entry name" value="Type-B_Carboxylest/Lipase"/>
</dbReference>
<accession>A0A409XXE3</accession>